<evidence type="ECO:0000256" key="7">
    <source>
        <dbReference type="HAMAP-Rule" id="MF_01007"/>
    </source>
</evidence>
<evidence type="ECO:0000256" key="4">
    <source>
        <dbReference type="ARBA" id="ARBA00022603"/>
    </source>
</evidence>
<reference evidence="9" key="1">
    <citation type="submission" date="2011-05" db="EMBL/GenBank/DDBJ databases">
        <title>Complete sequence of Desulfotomaculum ruminis DSM 2154.</title>
        <authorList>
            <person name="Lucas S."/>
            <person name="Copeland A."/>
            <person name="Lapidus A."/>
            <person name="Cheng J.-F."/>
            <person name="Goodwin L."/>
            <person name="Pitluck S."/>
            <person name="Lu M."/>
            <person name="Detter J.C."/>
            <person name="Han C."/>
            <person name="Tapia R."/>
            <person name="Land M."/>
            <person name="Hauser L."/>
            <person name="Kyrpides N."/>
            <person name="Ivanova N."/>
            <person name="Mikhailova N."/>
            <person name="Pagani I."/>
            <person name="Stams A.J.M."/>
            <person name="Plugge C.M."/>
            <person name="Muyzer G."/>
            <person name="Kuever J."/>
            <person name="Parshina S.N."/>
            <person name="Ivanova A.E."/>
            <person name="Nazina T.N."/>
            <person name="Brambilla E."/>
            <person name="Spring S."/>
            <person name="Klenk H.-P."/>
            <person name="Woyke T."/>
        </authorList>
    </citation>
    <scope>NUCLEOTIDE SEQUENCE [LARGE SCALE GENOMIC DNA]</scope>
    <source>
        <strain evidence="9">ATCC 23193 / DSM 2154 / NCIB 8452 / DL</strain>
    </source>
</reference>
<keyword evidence="6 7" id="KW-0949">S-adenosyl-L-methionine</keyword>
<evidence type="ECO:0000256" key="5">
    <source>
        <dbReference type="ARBA" id="ARBA00022679"/>
    </source>
</evidence>
<dbReference type="InterPro" id="IPR023397">
    <property type="entry name" value="SAM-dep_MeTrfase_MraW_recog"/>
</dbReference>
<dbReference type="InterPro" id="IPR029063">
    <property type="entry name" value="SAM-dependent_MTases_sf"/>
</dbReference>
<proteinExistence type="inferred from homology"/>
<protein>
    <recommendedName>
        <fullName evidence="7">Ribosomal RNA small subunit methyltransferase H</fullName>
        <ecNumber evidence="7">2.1.1.199</ecNumber>
    </recommendedName>
    <alternativeName>
        <fullName evidence="7">16S rRNA m(4)C1402 methyltransferase</fullName>
    </alternativeName>
    <alternativeName>
        <fullName evidence="7">rRNA (cytosine-N(4)-)-methyltransferase RsmH</fullName>
    </alternativeName>
</protein>
<dbReference type="PANTHER" id="PTHR11265:SF0">
    <property type="entry name" value="12S RRNA N4-METHYLCYTIDINE METHYLTRANSFERASE"/>
    <property type="match status" value="1"/>
</dbReference>
<dbReference type="Gene3D" id="3.40.50.150">
    <property type="entry name" value="Vaccinia Virus protein VP39"/>
    <property type="match status" value="1"/>
</dbReference>
<dbReference type="PIRSF" id="PIRSF004486">
    <property type="entry name" value="MraW"/>
    <property type="match status" value="1"/>
</dbReference>
<dbReference type="GO" id="GO:0071424">
    <property type="term" value="F:rRNA (cytosine-N4-)-methyltransferase activity"/>
    <property type="evidence" value="ECO:0007669"/>
    <property type="project" value="UniProtKB-UniRule"/>
</dbReference>
<name>F6DKE3_DESRL</name>
<dbReference type="eggNOG" id="COG0275">
    <property type="taxonomic scope" value="Bacteria"/>
</dbReference>
<feature type="binding site" evidence="7">
    <location>
        <begin position="33"/>
        <end position="35"/>
    </location>
    <ligand>
        <name>S-adenosyl-L-methionine</name>
        <dbReference type="ChEBI" id="CHEBI:59789"/>
    </ligand>
</feature>
<keyword evidence="9" id="KW-1185">Reference proteome</keyword>
<feature type="binding site" evidence="7">
    <location>
        <position position="101"/>
    </location>
    <ligand>
        <name>S-adenosyl-L-methionine</name>
        <dbReference type="ChEBI" id="CHEBI:59789"/>
    </ligand>
</feature>
<comment type="similarity">
    <text evidence="1 7">Belongs to the methyltransferase superfamily. RsmH family.</text>
</comment>
<dbReference type="GO" id="GO:0070475">
    <property type="term" value="P:rRNA base methylation"/>
    <property type="evidence" value="ECO:0007669"/>
    <property type="project" value="UniProtKB-UniRule"/>
</dbReference>
<evidence type="ECO:0000256" key="2">
    <source>
        <dbReference type="ARBA" id="ARBA00022490"/>
    </source>
</evidence>
<reference evidence="8 9" key="2">
    <citation type="journal article" date="2012" name="Stand. Genomic Sci.">
        <title>Complete genome sequence of the sulfate-reducing firmicute Desulfotomaculum ruminis type strain (DL(T)).</title>
        <authorList>
            <person name="Spring S."/>
            <person name="Visser M."/>
            <person name="Lu M."/>
            <person name="Copeland A."/>
            <person name="Lapidus A."/>
            <person name="Lucas S."/>
            <person name="Cheng J.F."/>
            <person name="Han C."/>
            <person name="Tapia R."/>
            <person name="Goodwin L.A."/>
            <person name="Pitluck S."/>
            <person name="Ivanova N."/>
            <person name="Land M."/>
            <person name="Hauser L."/>
            <person name="Larimer F."/>
            <person name="Rohde M."/>
            <person name="Goker M."/>
            <person name="Detter J.C."/>
            <person name="Kyrpides N.C."/>
            <person name="Woyke T."/>
            <person name="Schaap P.J."/>
            <person name="Plugge C.M."/>
            <person name="Muyzer G."/>
            <person name="Kuever J."/>
            <person name="Pereira I.A."/>
            <person name="Parshina S.N."/>
            <person name="Bernier-Latmani R."/>
            <person name="Stams A.J."/>
            <person name="Klenk H.P."/>
        </authorList>
    </citation>
    <scope>NUCLEOTIDE SEQUENCE [LARGE SCALE GENOMIC DNA]</scope>
    <source>
        <strain evidence="9">ATCC 23193 / DSM 2154 / NCIB 8452 / DL</strain>
    </source>
</reference>
<dbReference type="GO" id="GO:0005737">
    <property type="term" value="C:cytoplasm"/>
    <property type="evidence" value="ECO:0007669"/>
    <property type="project" value="UniProtKB-SubCell"/>
</dbReference>
<evidence type="ECO:0000256" key="1">
    <source>
        <dbReference type="ARBA" id="ARBA00010396"/>
    </source>
</evidence>
<dbReference type="EC" id="2.1.1.199" evidence="7"/>
<dbReference type="RefSeq" id="WP_013843306.1">
    <property type="nucleotide sequence ID" value="NC_015589.1"/>
</dbReference>
<dbReference type="AlphaFoldDB" id="F6DKE3"/>
<dbReference type="Pfam" id="PF01795">
    <property type="entry name" value="Methyltransf_5"/>
    <property type="match status" value="1"/>
</dbReference>
<gene>
    <name evidence="7" type="primary">rsmH</name>
    <name evidence="8" type="ordered locus">Desru_3355</name>
</gene>
<feature type="binding site" evidence="7">
    <location>
        <position position="80"/>
    </location>
    <ligand>
        <name>S-adenosyl-L-methionine</name>
        <dbReference type="ChEBI" id="CHEBI:59789"/>
    </ligand>
</feature>
<organism evidence="8 9">
    <name type="scientific">Desulforamulus ruminis (strain ATCC 23193 / DSM 2154 / NCIMB 8452 / DL)</name>
    <name type="common">Desulfotomaculum ruminis</name>
    <dbReference type="NCBI Taxonomy" id="696281"/>
    <lineage>
        <taxon>Bacteria</taxon>
        <taxon>Bacillati</taxon>
        <taxon>Bacillota</taxon>
        <taxon>Clostridia</taxon>
        <taxon>Eubacteriales</taxon>
        <taxon>Peptococcaceae</taxon>
        <taxon>Desulforamulus</taxon>
    </lineage>
</organism>
<feature type="binding site" evidence="7">
    <location>
        <position position="53"/>
    </location>
    <ligand>
        <name>S-adenosyl-L-methionine</name>
        <dbReference type="ChEBI" id="CHEBI:59789"/>
    </ligand>
</feature>
<evidence type="ECO:0000313" key="9">
    <source>
        <dbReference type="Proteomes" id="UP000009234"/>
    </source>
</evidence>
<feature type="binding site" evidence="7">
    <location>
        <position position="108"/>
    </location>
    <ligand>
        <name>S-adenosyl-L-methionine</name>
        <dbReference type="ChEBI" id="CHEBI:59789"/>
    </ligand>
</feature>
<dbReference type="SUPFAM" id="SSF53335">
    <property type="entry name" value="S-adenosyl-L-methionine-dependent methyltransferases"/>
    <property type="match status" value="1"/>
</dbReference>
<comment type="catalytic activity">
    <reaction evidence="7">
        <text>cytidine(1402) in 16S rRNA + S-adenosyl-L-methionine = N(4)-methylcytidine(1402) in 16S rRNA + S-adenosyl-L-homocysteine + H(+)</text>
        <dbReference type="Rhea" id="RHEA:42928"/>
        <dbReference type="Rhea" id="RHEA-COMP:10286"/>
        <dbReference type="Rhea" id="RHEA-COMP:10287"/>
        <dbReference type="ChEBI" id="CHEBI:15378"/>
        <dbReference type="ChEBI" id="CHEBI:57856"/>
        <dbReference type="ChEBI" id="CHEBI:59789"/>
        <dbReference type="ChEBI" id="CHEBI:74506"/>
        <dbReference type="ChEBI" id="CHEBI:82748"/>
        <dbReference type="EC" id="2.1.1.199"/>
    </reaction>
</comment>
<dbReference type="Gene3D" id="1.10.150.170">
    <property type="entry name" value="Putative methyltransferase TM0872, insert domain"/>
    <property type="match status" value="1"/>
</dbReference>
<sequence>MEFKHVPVLLKESIQGLQVKPDGVYVDCTLGGAGHSREILRSLGAGGRLIGIDQDPAALTHAEQRLKNNTGQFIAVRSNFVQIKEVLAQLDIAAVDGVLFDLGVSSYQLDTPERGFSYMHDAELDMRMNPEQPISAKELIHKLSEPELAEIIRKYGEERWAKRIASFIVAERKRQPITTTARLVDVIKAAVPAGARREGPHPAKRTFQALRIAVNDELGILAGAIRDAVDKLKPGGRICVITFHSLEDRIIKDTFKELANPCTCPPDFPVCACGKQPGLKIITGKPVEPSLEEVEINPRARSAKLRIGERVQS</sequence>
<accession>F6DKE3</accession>
<dbReference type="PANTHER" id="PTHR11265">
    <property type="entry name" value="S-ADENOSYL-METHYLTRANSFERASE MRAW"/>
    <property type="match status" value="1"/>
</dbReference>
<dbReference type="HAMAP" id="MF_01007">
    <property type="entry name" value="16SrRNA_methyltr_H"/>
    <property type="match status" value="1"/>
</dbReference>
<dbReference type="NCBIfam" id="TIGR00006">
    <property type="entry name" value="16S rRNA (cytosine(1402)-N(4))-methyltransferase RsmH"/>
    <property type="match status" value="1"/>
</dbReference>
<keyword evidence="5 7" id="KW-0808">Transferase</keyword>
<keyword evidence="2 7" id="KW-0963">Cytoplasm</keyword>
<keyword evidence="3 7" id="KW-0698">rRNA processing</keyword>
<evidence type="ECO:0000256" key="6">
    <source>
        <dbReference type="ARBA" id="ARBA00022691"/>
    </source>
</evidence>
<dbReference type="SUPFAM" id="SSF81799">
    <property type="entry name" value="Putative methyltransferase TM0872, insert domain"/>
    <property type="match status" value="1"/>
</dbReference>
<dbReference type="Proteomes" id="UP000009234">
    <property type="component" value="Chromosome"/>
</dbReference>
<dbReference type="HOGENOM" id="CLU_038422_2_0_9"/>
<evidence type="ECO:0000313" key="8">
    <source>
        <dbReference type="EMBL" id="AEG61560.1"/>
    </source>
</evidence>
<dbReference type="FunFam" id="1.10.150.170:FF:000001">
    <property type="entry name" value="Ribosomal RNA small subunit methyltransferase H"/>
    <property type="match status" value="1"/>
</dbReference>
<comment type="function">
    <text evidence="7">Specifically methylates the N4 position of cytidine in position 1402 (C1402) of 16S rRNA.</text>
</comment>
<dbReference type="OrthoDB" id="9806637at2"/>
<dbReference type="STRING" id="696281.Desru_3355"/>
<evidence type="ECO:0000256" key="3">
    <source>
        <dbReference type="ARBA" id="ARBA00022552"/>
    </source>
</evidence>
<dbReference type="KEGG" id="dru:Desru_3355"/>
<comment type="subcellular location">
    <subcellularLocation>
        <location evidence="7">Cytoplasm</location>
    </subcellularLocation>
</comment>
<dbReference type="InterPro" id="IPR002903">
    <property type="entry name" value="RsmH"/>
</dbReference>
<dbReference type="EMBL" id="CP002780">
    <property type="protein sequence ID" value="AEG61560.1"/>
    <property type="molecule type" value="Genomic_DNA"/>
</dbReference>
<keyword evidence="4 7" id="KW-0489">Methyltransferase</keyword>